<dbReference type="AlphaFoldDB" id="A0A6L2ZYF6"/>
<dbReference type="Proteomes" id="UP000504756">
    <property type="component" value="Unassembled WGS sequence"/>
</dbReference>
<protein>
    <submittedName>
        <fullName evidence="1">Uncharacterized protein</fullName>
    </submittedName>
</protein>
<dbReference type="EMBL" id="BLXU01000020">
    <property type="protein sequence ID" value="GFO52896.1"/>
    <property type="molecule type" value="Genomic_DNA"/>
</dbReference>
<accession>A0A6L2ZYF6</accession>
<gene>
    <name evidence="1" type="ORF">ikelab_21710</name>
</gene>
<proteinExistence type="predicted"/>
<evidence type="ECO:0000313" key="2">
    <source>
        <dbReference type="Proteomes" id="UP000504756"/>
    </source>
</evidence>
<name>A0A6L2ZYF6_9LACT</name>
<evidence type="ECO:0000313" key="1">
    <source>
        <dbReference type="EMBL" id="GFO52896.1"/>
    </source>
</evidence>
<sequence>MVNKMGFELSDKTIEMLGKMSSALAGQIQKDLKLDELKDLEMKEAFEDLAKMYKYLYYGLIKQGFDKTESMQVATRMLGISNK</sequence>
<reference evidence="1 2" key="1">
    <citation type="submission" date="2020-06" db="EMBL/GenBank/DDBJ databases">
        <title>Draft genome sequence of Lactic acid bacteria from Okinawan-style tofu.</title>
        <authorList>
            <person name="Takara I."/>
            <person name="Ikematsu S."/>
        </authorList>
    </citation>
    <scope>NUCLEOTIDE SEQUENCE [LARGE SCALE GENOMIC DNA]</scope>
    <source>
        <strain evidence="2">lg38</strain>
    </source>
</reference>
<comment type="caution">
    <text evidence="1">The sequence shown here is derived from an EMBL/GenBank/DDBJ whole genome shotgun (WGS) entry which is preliminary data.</text>
</comment>
<dbReference type="RefSeq" id="WP_176490811.1">
    <property type="nucleotide sequence ID" value="NZ_BLXU01000020.1"/>
</dbReference>
<organism evidence="1 2">
    <name type="scientific">Lactococcus garvieae</name>
    <dbReference type="NCBI Taxonomy" id="1363"/>
    <lineage>
        <taxon>Bacteria</taxon>
        <taxon>Bacillati</taxon>
        <taxon>Bacillota</taxon>
        <taxon>Bacilli</taxon>
        <taxon>Lactobacillales</taxon>
        <taxon>Streptococcaceae</taxon>
        <taxon>Lactococcus</taxon>
    </lineage>
</organism>